<name>A0A4R0PF42_9HYPH</name>
<feature type="compositionally biased region" description="Polar residues" evidence="1">
    <location>
        <begin position="152"/>
        <end position="172"/>
    </location>
</feature>
<dbReference type="OrthoDB" id="8437243at2"/>
<dbReference type="Pfam" id="PF10098">
    <property type="entry name" value="DUF2336"/>
    <property type="match status" value="1"/>
</dbReference>
<dbReference type="Proteomes" id="UP000291301">
    <property type="component" value="Unassembled WGS sequence"/>
</dbReference>
<dbReference type="InterPro" id="IPR019285">
    <property type="entry name" value="DUF2336"/>
</dbReference>
<sequence>MRSPGGERELTGSDATAVEAVRQFCRRTRAGREEKTMLADLVLPLLPRIGDEARRTVATLLAGCGFAPKALLLALADFRVALCSPILTRSPLLTDPELLAIISQHGEEHARAIARRPALNFPVVSALRAMNSAGVDRALDLRQRVDPATSRDAAQSPATLNNAFTPIQSGNPSPYKPQVVASSEAVTGLPRRTGTDHGELLELAREQNRTLLHTAFADGLCVTVASAAALCSDPTSRNLIHALRFLEAPTPVAGGIFQCLAPALSKQEGVMARFEAVYEAVTPEQAARKVLQWRSDDLLALAREALAANDSSASGMDDGETARSIAS</sequence>
<keyword evidence="3" id="KW-1185">Reference proteome</keyword>
<evidence type="ECO:0000313" key="3">
    <source>
        <dbReference type="Proteomes" id="UP000291301"/>
    </source>
</evidence>
<gene>
    <name evidence="2" type="ORF">E0D97_08395</name>
</gene>
<dbReference type="AlphaFoldDB" id="A0A4R0PF42"/>
<dbReference type="RefSeq" id="WP_131567798.1">
    <property type="nucleotide sequence ID" value="NZ_JAINFK010000002.1"/>
</dbReference>
<evidence type="ECO:0000313" key="2">
    <source>
        <dbReference type="EMBL" id="TCD14104.1"/>
    </source>
</evidence>
<evidence type="ECO:0000256" key="1">
    <source>
        <dbReference type="SAM" id="MobiDB-lite"/>
    </source>
</evidence>
<organism evidence="2 3">
    <name type="scientific">Oricola cellulosilytica</name>
    <dbReference type="NCBI Taxonomy" id="1429082"/>
    <lineage>
        <taxon>Bacteria</taxon>
        <taxon>Pseudomonadati</taxon>
        <taxon>Pseudomonadota</taxon>
        <taxon>Alphaproteobacteria</taxon>
        <taxon>Hyphomicrobiales</taxon>
        <taxon>Ahrensiaceae</taxon>
        <taxon>Oricola</taxon>
    </lineage>
</organism>
<protein>
    <submittedName>
        <fullName evidence="2">DUF2336 domain-containing protein</fullName>
    </submittedName>
</protein>
<dbReference type="EMBL" id="SJST01000003">
    <property type="protein sequence ID" value="TCD14104.1"/>
    <property type="molecule type" value="Genomic_DNA"/>
</dbReference>
<comment type="caution">
    <text evidence="2">The sequence shown here is derived from an EMBL/GenBank/DDBJ whole genome shotgun (WGS) entry which is preliminary data.</text>
</comment>
<proteinExistence type="predicted"/>
<accession>A0A4R0PF42</accession>
<feature type="region of interest" description="Disordered" evidence="1">
    <location>
        <begin position="146"/>
        <end position="178"/>
    </location>
</feature>
<reference evidence="2 3" key="1">
    <citation type="journal article" date="2015" name="Antonie Van Leeuwenhoek">
        <title>Oricola cellulosilytica gen. nov., sp. nov., a cellulose-degrading bacterium of the family Phyllobacteriaceae isolated from surface seashore water, and emended descriptions of Mesorhizobium loti and Phyllobacterium myrsinacearum.</title>
        <authorList>
            <person name="Hameed A."/>
            <person name="Shahina M."/>
            <person name="Lai W.A."/>
            <person name="Lin S.Y."/>
            <person name="Young L.S."/>
            <person name="Liu Y.C."/>
            <person name="Hsu Y.H."/>
            <person name="Young C.C."/>
        </authorList>
    </citation>
    <scope>NUCLEOTIDE SEQUENCE [LARGE SCALE GENOMIC DNA]</scope>
    <source>
        <strain evidence="2 3">KCTC 52183</strain>
    </source>
</reference>